<dbReference type="PANTHER" id="PTHR14119:SF3">
    <property type="entry name" value="ISOCHORISMATASE DOMAIN-CONTAINING PROTEIN 2"/>
    <property type="match status" value="1"/>
</dbReference>
<dbReference type="Gene3D" id="3.40.50.850">
    <property type="entry name" value="Isochorismatase-like"/>
    <property type="match status" value="1"/>
</dbReference>
<feature type="domain" description="Isochorismatase-like" evidence="1">
    <location>
        <begin position="8"/>
        <end position="153"/>
    </location>
</feature>
<sequence length="176" mass="19079">MLDRQDCFLVVVDAQERLMPAISEKQAITDNLDRLVKFAGIVGMPVIFTEQQKLGSTLQPLLDINSEPQVVSKITFDCFACPEFAEKVSALGKKTMLLAGVESHICVAQTALSALADYKVHVISDAVGSRAPANRQVALDRLARAGAVISSTEMAMYEILGRAGTDEFKKVLPLVK</sequence>
<keyword evidence="3" id="KW-1185">Reference proteome</keyword>
<dbReference type="Pfam" id="PF00857">
    <property type="entry name" value="Isochorismatase"/>
    <property type="match status" value="1"/>
</dbReference>
<accession>A0A0D2JJN7</accession>
<evidence type="ECO:0000259" key="1">
    <source>
        <dbReference type="Pfam" id="PF00857"/>
    </source>
</evidence>
<keyword evidence="2" id="KW-0378">Hydrolase</keyword>
<dbReference type="InterPro" id="IPR036380">
    <property type="entry name" value="Isochorismatase-like_sf"/>
</dbReference>
<dbReference type="PANTHER" id="PTHR14119">
    <property type="entry name" value="HYDROLASE"/>
    <property type="match status" value="1"/>
</dbReference>
<organism evidence="2 3">
    <name type="scientific">Dethiosulfatarculus sandiegensis</name>
    <dbReference type="NCBI Taxonomy" id="1429043"/>
    <lineage>
        <taxon>Bacteria</taxon>
        <taxon>Pseudomonadati</taxon>
        <taxon>Thermodesulfobacteriota</taxon>
        <taxon>Desulfarculia</taxon>
        <taxon>Desulfarculales</taxon>
        <taxon>Desulfarculaceae</taxon>
        <taxon>Dethiosulfatarculus</taxon>
    </lineage>
</organism>
<dbReference type="InterPro" id="IPR050993">
    <property type="entry name" value="Isochorismatase_domain"/>
</dbReference>
<protein>
    <submittedName>
        <fullName evidence="2">Isochorismatase hydrolase</fullName>
    </submittedName>
</protein>
<dbReference type="InterPro" id="IPR000868">
    <property type="entry name" value="Isochorismatase-like_dom"/>
</dbReference>
<dbReference type="GO" id="GO:0016787">
    <property type="term" value="F:hydrolase activity"/>
    <property type="evidence" value="ECO:0007669"/>
    <property type="project" value="UniProtKB-KW"/>
</dbReference>
<dbReference type="SUPFAM" id="SSF52499">
    <property type="entry name" value="Isochorismatase-like hydrolases"/>
    <property type="match status" value="1"/>
</dbReference>
<dbReference type="FunCoup" id="A0A0D2JJN7">
    <property type="interactions" value="327"/>
</dbReference>
<dbReference type="AlphaFoldDB" id="A0A0D2JJN7"/>
<comment type="caution">
    <text evidence="2">The sequence shown here is derived from an EMBL/GenBank/DDBJ whole genome shotgun (WGS) entry which is preliminary data.</text>
</comment>
<dbReference type="EMBL" id="AZAC01000001">
    <property type="protein sequence ID" value="KIX15871.1"/>
    <property type="molecule type" value="Genomic_DNA"/>
</dbReference>
<reference evidence="2 3" key="1">
    <citation type="submission" date="2013-11" db="EMBL/GenBank/DDBJ databases">
        <title>Metagenomic analysis of a methanogenic consortium involved in long chain n-alkane degradation.</title>
        <authorList>
            <person name="Davidova I.A."/>
            <person name="Callaghan A.V."/>
            <person name="Wawrik B."/>
            <person name="Pruitt S."/>
            <person name="Marks C."/>
            <person name="Duncan K.E."/>
            <person name="Suflita J.M."/>
        </authorList>
    </citation>
    <scope>NUCLEOTIDE SEQUENCE [LARGE SCALE GENOMIC DNA]</scope>
    <source>
        <strain evidence="2 3">SPR</strain>
    </source>
</reference>
<dbReference type="InParanoid" id="A0A0D2JJN7"/>
<dbReference type="Proteomes" id="UP000032233">
    <property type="component" value="Unassembled WGS sequence"/>
</dbReference>
<proteinExistence type="predicted"/>
<evidence type="ECO:0000313" key="3">
    <source>
        <dbReference type="Proteomes" id="UP000032233"/>
    </source>
</evidence>
<name>A0A0D2JJN7_9BACT</name>
<gene>
    <name evidence="2" type="ORF">X474_00765</name>
</gene>
<dbReference type="STRING" id="1429043.X474_00765"/>
<evidence type="ECO:0000313" key="2">
    <source>
        <dbReference type="EMBL" id="KIX15871.1"/>
    </source>
</evidence>